<name>A0ABU7DTD2_9TELE</name>
<accession>A0ABU7DTD2</accession>
<reference evidence="2 3" key="1">
    <citation type="submission" date="2021-06" db="EMBL/GenBank/DDBJ databases">
        <authorList>
            <person name="Palmer J.M."/>
        </authorList>
    </citation>
    <scope>NUCLEOTIDE SEQUENCE [LARGE SCALE GENOMIC DNA]</scope>
    <source>
        <strain evidence="2 3">CL_MEX2019</strain>
        <tissue evidence="2">Muscle</tissue>
    </source>
</reference>
<proteinExistence type="predicted"/>
<sequence>MESRIPLTVEESEREAGFATQQRLLSISVILRWRTLQEMEFKQKFRMKDSPSPSPPSNDFPDLRLCSSSLVS</sequence>
<evidence type="ECO:0000256" key="1">
    <source>
        <dbReference type="SAM" id="MobiDB-lite"/>
    </source>
</evidence>
<feature type="region of interest" description="Disordered" evidence="1">
    <location>
        <begin position="44"/>
        <end position="72"/>
    </location>
</feature>
<organism evidence="2 3">
    <name type="scientific">Characodon lateralis</name>
    <dbReference type="NCBI Taxonomy" id="208331"/>
    <lineage>
        <taxon>Eukaryota</taxon>
        <taxon>Metazoa</taxon>
        <taxon>Chordata</taxon>
        <taxon>Craniata</taxon>
        <taxon>Vertebrata</taxon>
        <taxon>Euteleostomi</taxon>
        <taxon>Actinopterygii</taxon>
        <taxon>Neopterygii</taxon>
        <taxon>Teleostei</taxon>
        <taxon>Neoteleostei</taxon>
        <taxon>Acanthomorphata</taxon>
        <taxon>Ovalentaria</taxon>
        <taxon>Atherinomorphae</taxon>
        <taxon>Cyprinodontiformes</taxon>
        <taxon>Goodeidae</taxon>
        <taxon>Characodon</taxon>
    </lineage>
</organism>
<gene>
    <name evidence="2" type="ORF">CHARACLAT_021516</name>
</gene>
<evidence type="ECO:0000313" key="2">
    <source>
        <dbReference type="EMBL" id="MED6278227.1"/>
    </source>
</evidence>
<protein>
    <submittedName>
        <fullName evidence="2">Uncharacterized protein</fullName>
    </submittedName>
</protein>
<evidence type="ECO:0000313" key="3">
    <source>
        <dbReference type="Proteomes" id="UP001352852"/>
    </source>
</evidence>
<comment type="caution">
    <text evidence="2">The sequence shown here is derived from an EMBL/GenBank/DDBJ whole genome shotgun (WGS) entry which is preliminary data.</text>
</comment>
<dbReference type="Proteomes" id="UP001352852">
    <property type="component" value="Unassembled WGS sequence"/>
</dbReference>
<keyword evidence="3" id="KW-1185">Reference proteome</keyword>
<dbReference type="EMBL" id="JAHUTJ010034897">
    <property type="protein sequence ID" value="MED6278227.1"/>
    <property type="molecule type" value="Genomic_DNA"/>
</dbReference>